<dbReference type="EMBL" id="CP159837">
    <property type="protein sequence ID" value="XCM37397.1"/>
    <property type="molecule type" value="Genomic_DNA"/>
</dbReference>
<dbReference type="AlphaFoldDB" id="A0AAU8JGZ1"/>
<evidence type="ECO:0000313" key="1">
    <source>
        <dbReference type="EMBL" id="XCM37397.1"/>
    </source>
</evidence>
<name>A0AAU8JGZ1_9CYAN</name>
<sequence length="150" mass="17079">MIYNRSNDTVPAPCLIDTGILVNKQDIIRLLSDLTHVQYIHWQDGELKSQGEGYILDVFADPQRSTLIANHAVYINVYSFDYLELKQSAKAEAYFDLVQEGLLLRLTPLSNPLKQECSRAEDNLDLETMVAELLTAKLDAEQDDDEFLPF</sequence>
<accession>A0AAU8JGZ1</accession>
<dbReference type="RefSeq" id="WP_054467760.1">
    <property type="nucleotide sequence ID" value="NZ_CP159837.1"/>
</dbReference>
<organism evidence="1">
    <name type="scientific">Planktothricoides raciborskii GIHE-MW2</name>
    <dbReference type="NCBI Taxonomy" id="2792601"/>
    <lineage>
        <taxon>Bacteria</taxon>
        <taxon>Bacillati</taxon>
        <taxon>Cyanobacteriota</taxon>
        <taxon>Cyanophyceae</taxon>
        <taxon>Oscillatoriophycideae</taxon>
        <taxon>Oscillatoriales</taxon>
        <taxon>Oscillatoriaceae</taxon>
        <taxon>Planktothricoides</taxon>
    </lineage>
</organism>
<proteinExistence type="predicted"/>
<gene>
    <name evidence="1" type="ORF">ABWT76_000153</name>
</gene>
<reference evidence="1" key="1">
    <citation type="submission" date="2024-07" db="EMBL/GenBank/DDBJ databases">
        <authorList>
            <person name="Kim Y.J."/>
            <person name="Jeong J.Y."/>
        </authorList>
    </citation>
    <scope>NUCLEOTIDE SEQUENCE</scope>
    <source>
        <strain evidence="1">GIHE-MW2</strain>
    </source>
</reference>
<protein>
    <submittedName>
        <fullName evidence="1">Uncharacterized protein</fullName>
    </submittedName>
</protein>